<dbReference type="AlphaFoldDB" id="A0A0F9A5E7"/>
<comment type="caution">
    <text evidence="1">The sequence shown here is derived from an EMBL/GenBank/DDBJ whole genome shotgun (WGS) entry which is preliminary data.</text>
</comment>
<sequence length="90" mass="10284">MLNLLRRLLRRWLVEPRPGPVTSSEVGMKVVLIDKIIFGQPITKETVETRARFTTETLNEIGRIMGEAMVGHPYDECEKRGCNRLDATDN</sequence>
<dbReference type="EMBL" id="LAZR01059646">
    <property type="protein sequence ID" value="KKK67376.1"/>
    <property type="molecule type" value="Genomic_DNA"/>
</dbReference>
<accession>A0A0F9A5E7</accession>
<proteinExistence type="predicted"/>
<protein>
    <submittedName>
        <fullName evidence="1">Uncharacterized protein</fullName>
    </submittedName>
</protein>
<evidence type="ECO:0000313" key="1">
    <source>
        <dbReference type="EMBL" id="KKK67376.1"/>
    </source>
</evidence>
<gene>
    <name evidence="1" type="ORF">LCGC14_2954690</name>
</gene>
<reference evidence="1" key="1">
    <citation type="journal article" date="2015" name="Nature">
        <title>Complex archaea that bridge the gap between prokaryotes and eukaryotes.</title>
        <authorList>
            <person name="Spang A."/>
            <person name="Saw J.H."/>
            <person name="Jorgensen S.L."/>
            <person name="Zaremba-Niedzwiedzka K."/>
            <person name="Martijn J."/>
            <person name="Lind A.E."/>
            <person name="van Eijk R."/>
            <person name="Schleper C."/>
            <person name="Guy L."/>
            <person name="Ettema T.J."/>
        </authorList>
    </citation>
    <scope>NUCLEOTIDE SEQUENCE</scope>
</reference>
<name>A0A0F9A5E7_9ZZZZ</name>
<organism evidence="1">
    <name type="scientific">marine sediment metagenome</name>
    <dbReference type="NCBI Taxonomy" id="412755"/>
    <lineage>
        <taxon>unclassified sequences</taxon>
        <taxon>metagenomes</taxon>
        <taxon>ecological metagenomes</taxon>
    </lineage>
</organism>